<dbReference type="AlphaFoldDB" id="X1IM44"/>
<dbReference type="EMBL" id="BARU01026819">
    <property type="protein sequence ID" value="GAH67189.1"/>
    <property type="molecule type" value="Genomic_DNA"/>
</dbReference>
<reference evidence="2" key="1">
    <citation type="journal article" date="2014" name="Front. Microbiol.">
        <title>High frequency of phylogenetically diverse reductive dehalogenase-homologous genes in deep subseafloor sedimentary metagenomes.</title>
        <authorList>
            <person name="Kawai M."/>
            <person name="Futagami T."/>
            <person name="Toyoda A."/>
            <person name="Takaki Y."/>
            <person name="Nishi S."/>
            <person name="Hori S."/>
            <person name="Arai W."/>
            <person name="Tsubouchi T."/>
            <person name="Morono Y."/>
            <person name="Uchiyama I."/>
            <person name="Ito T."/>
            <person name="Fujiyama A."/>
            <person name="Inagaki F."/>
            <person name="Takami H."/>
        </authorList>
    </citation>
    <scope>NUCLEOTIDE SEQUENCE</scope>
    <source>
        <strain evidence="2">Expedition CK06-06</strain>
    </source>
</reference>
<protein>
    <submittedName>
        <fullName evidence="2">Uncharacterized protein</fullName>
    </submittedName>
</protein>
<keyword evidence="1" id="KW-0812">Transmembrane</keyword>
<comment type="caution">
    <text evidence="2">The sequence shown here is derived from an EMBL/GenBank/DDBJ whole genome shotgun (WGS) entry which is preliminary data.</text>
</comment>
<proteinExistence type="predicted"/>
<evidence type="ECO:0000313" key="2">
    <source>
        <dbReference type="EMBL" id="GAH67189.1"/>
    </source>
</evidence>
<evidence type="ECO:0000256" key="1">
    <source>
        <dbReference type="SAM" id="Phobius"/>
    </source>
</evidence>
<gene>
    <name evidence="2" type="ORF">S03H2_43037</name>
</gene>
<sequence>MFIYLWEIVSFVKSISIYSISLFVIVLNAIFNARKIMMKINKFTKLRCLKIGSLEFTQN</sequence>
<keyword evidence="1" id="KW-1133">Transmembrane helix</keyword>
<accession>X1IM44</accession>
<organism evidence="2">
    <name type="scientific">marine sediment metagenome</name>
    <dbReference type="NCBI Taxonomy" id="412755"/>
    <lineage>
        <taxon>unclassified sequences</taxon>
        <taxon>metagenomes</taxon>
        <taxon>ecological metagenomes</taxon>
    </lineage>
</organism>
<feature type="transmembrane region" description="Helical" evidence="1">
    <location>
        <begin position="15"/>
        <end position="33"/>
    </location>
</feature>
<name>X1IM44_9ZZZZ</name>
<keyword evidence="1" id="KW-0472">Membrane</keyword>